<keyword evidence="4" id="KW-0479">Metal-binding</keyword>
<evidence type="ECO:0000256" key="1">
    <source>
        <dbReference type="ARBA" id="ARBA00001974"/>
    </source>
</evidence>
<dbReference type="Gene3D" id="3.10.20.30">
    <property type="match status" value="1"/>
</dbReference>
<dbReference type="InterPro" id="IPR001709">
    <property type="entry name" value="Flavoprot_Pyr_Nucl_cyt_Rdtase"/>
</dbReference>
<keyword evidence="14" id="KW-1185">Reference proteome</keyword>
<evidence type="ECO:0000256" key="5">
    <source>
        <dbReference type="ARBA" id="ARBA00022827"/>
    </source>
</evidence>
<feature type="domain" description="FAD-binding FR-type" evidence="12">
    <location>
        <begin position="65"/>
        <end position="183"/>
    </location>
</feature>
<evidence type="ECO:0000256" key="4">
    <source>
        <dbReference type="ARBA" id="ARBA00022723"/>
    </source>
</evidence>
<dbReference type="InterPro" id="IPR017938">
    <property type="entry name" value="Riboflavin_synthase-like_b-brl"/>
</dbReference>
<evidence type="ECO:0000256" key="8">
    <source>
        <dbReference type="ARBA" id="ARBA00023014"/>
    </source>
</evidence>
<dbReference type="PROSITE" id="PS00197">
    <property type="entry name" value="2FE2S_FER_1"/>
    <property type="match status" value="1"/>
</dbReference>
<dbReference type="Pfam" id="PF00970">
    <property type="entry name" value="FAD_binding_6"/>
    <property type="match status" value="1"/>
</dbReference>
<dbReference type="CDD" id="cd00207">
    <property type="entry name" value="fer2"/>
    <property type="match status" value="1"/>
</dbReference>
<keyword evidence="8" id="KW-0411">Iron-sulfur</keyword>
<sequence>MLSLPEMTSSSLLLWIALGIMVQIALWLGISFWQHWAEYQALRNGIRTGTQFAETPEPAPASGWGAYRNFRVARKEVEDGAQSICSFYLVPEDGLPLPTFRPGQFLTFRLDIPKPDGQIEQIVRCYSLSDAPGKEFYRVSIKRVPAPIASQYPPGRSSNHFHDHVKPGDILQVRAPGGHFHIDRSQSPVVLIGGGIGITPMLSMLNWCLTEQPGREVWLFYGVRNGVELIKRRELEAQTATHPNFHLRLCFSAPSPDEALGRDYHHQGRVDIPLLRSELPLKPFDFYICGPTAMMESLVLGLEDWGVAENHVHYEAFGPASIKRKSSTTTPGAAAETQSNLVVTFAKSGKQLPWQPETGNLLDFAEAHGVKIDSGCRSGSCGSCQTVIRSGEVAYKHLPDFDPEPGSCLLCSCSPKSNVTLEA</sequence>
<dbReference type="Pfam" id="PF00111">
    <property type="entry name" value="Fer2"/>
    <property type="match status" value="1"/>
</dbReference>
<evidence type="ECO:0000256" key="3">
    <source>
        <dbReference type="ARBA" id="ARBA00022714"/>
    </source>
</evidence>
<dbReference type="InterPro" id="IPR036010">
    <property type="entry name" value="2Fe-2S_ferredoxin-like_sf"/>
</dbReference>
<dbReference type="Proteomes" id="UP001479520">
    <property type="component" value="Chromosome"/>
</dbReference>
<evidence type="ECO:0000256" key="7">
    <source>
        <dbReference type="ARBA" id="ARBA00023004"/>
    </source>
</evidence>
<protein>
    <submittedName>
        <fullName evidence="13">2Fe-2S iron-sulfur cluster-binding protein</fullName>
    </submittedName>
</protein>
<dbReference type="InterPro" id="IPR050415">
    <property type="entry name" value="MRET"/>
</dbReference>
<keyword evidence="5" id="KW-0274">FAD</keyword>
<dbReference type="SUPFAM" id="SSF52343">
    <property type="entry name" value="Ferredoxin reductase-like, C-terminal NADP-linked domain"/>
    <property type="match status" value="1"/>
</dbReference>
<dbReference type="RefSeq" id="WP_341744268.1">
    <property type="nucleotide sequence ID" value="NZ_CP151406.1"/>
</dbReference>
<comment type="cofactor">
    <cofactor evidence="1">
        <name>FAD</name>
        <dbReference type="ChEBI" id="CHEBI:57692"/>
    </cofactor>
</comment>
<feature type="transmembrane region" description="Helical" evidence="10">
    <location>
        <begin position="12"/>
        <end position="33"/>
    </location>
</feature>
<dbReference type="CDD" id="cd06184">
    <property type="entry name" value="flavohem_like_fad_nad_binding"/>
    <property type="match status" value="1"/>
</dbReference>
<dbReference type="PANTHER" id="PTHR47354:SF8">
    <property type="entry name" value="1,2-PHENYLACETYL-COA EPOXIDASE, SUBUNIT E"/>
    <property type="match status" value="1"/>
</dbReference>
<dbReference type="InterPro" id="IPR001041">
    <property type="entry name" value="2Fe-2S_ferredoxin-type"/>
</dbReference>
<evidence type="ECO:0000259" key="11">
    <source>
        <dbReference type="PROSITE" id="PS51085"/>
    </source>
</evidence>
<dbReference type="InterPro" id="IPR008333">
    <property type="entry name" value="Cbr1-like_FAD-bd_dom"/>
</dbReference>
<dbReference type="PRINTS" id="PR00371">
    <property type="entry name" value="FPNCR"/>
</dbReference>
<evidence type="ECO:0000313" key="14">
    <source>
        <dbReference type="Proteomes" id="UP001479520"/>
    </source>
</evidence>
<evidence type="ECO:0000259" key="12">
    <source>
        <dbReference type="PROSITE" id="PS51384"/>
    </source>
</evidence>
<comment type="cofactor">
    <cofactor evidence="9">
        <name>[2Fe-2S] cluster</name>
        <dbReference type="ChEBI" id="CHEBI:190135"/>
    </cofactor>
</comment>
<dbReference type="PRINTS" id="PR00406">
    <property type="entry name" value="CYTB5RDTASE"/>
</dbReference>
<keyword evidence="10" id="KW-1133">Transmembrane helix</keyword>
<dbReference type="InterPro" id="IPR012675">
    <property type="entry name" value="Beta-grasp_dom_sf"/>
</dbReference>
<keyword evidence="7" id="KW-0408">Iron</keyword>
<reference evidence="13 14" key="1">
    <citation type="submission" date="2024-04" db="EMBL/GenBank/DDBJ databases">
        <title>Dissimilatory iodate-reducing microorganisms contribute to the enrichment of iodine in groundwater.</title>
        <authorList>
            <person name="Jiang Z."/>
        </authorList>
    </citation>
    <scope>NUCLEOTIDE SEQUENCE [LARGE SCALE GENOMIC DNA]</scope>
    <source>
        <strain evidence="13 14">NCP973</strain>
    </source>
</reference>
<keyword evidence="6" id="KW-0560">Oxidoreductase</keyword>
<keyword evidence="3" id="KW-0001">2Fe-2S</keyword>
<dbReference type="PROSITE" id="PS51384">
    <property type="entry name" value="FAD_FR"/>
    <property type="match status" value="1"/>
</dbReference>
<dbReference type="InterPro" id="IPR017927">
    <property type="entry name" value="FAD-bd_FR_type"/>
</dbReference>
<name>A0ABZ2XML2_9RHOO</name>
<dbReference type="Gene3D" id="2.40.30.10">
    <property type="entry name" value="Translation factors"/>
    <property type="match status" value="1"/>
</dbReference>
<dbReference type="InterPro" id="IPR006058">
    <property type="entry name" value="2Fe2S_fd_BS"/>
</dbReference>
<organism evidence="13 14">
    <name type="scientific">Azonexus hydrophilus</name>
    <dbReference type="NCBI Taxonomy" id="418702"/>
    <lineage>
        <taxon>Bacteria</taxon>
        <taxon>Pseudomonadati</taxon>
        <taxon>Pseudomonadota</taxon>
        <taxon>Betaproteobacteria</taxon>
        <taxon>Rhodocyclales</taxon>
        <taxon>Azonexaceae</taxon>
        <taxon>Azonexus</taxon>
    </lineage>
</organism>
<dbReference type="Gene3D" id="3.40.50.80">
    <property type="entry name" value="Nucleotide-binding domain of ferredoxin-NADP reductase (FNR) module"/>
    <property type="match status" value="1"/>
</dbReference>
<proteinExistence type="predicted"/>
<feature type="domain" description="2Fe-2S ferredoxin-type" evidence="11">
    <location>
        <begin position="339"/>
        <end position="423"/>
    </location>
</feature>
<keyword evidence="2" id="KW-0285">Flavoprotein</keyword>
<accession>A0ABZ2XML2</accession>
<gene>
    <name evidence="13" type="ORF">AADV58_05500</name>
</gene>
<evidence type="ECO:0000313" key="13">
    <source>
        <dbReference type="EMBL" id="WZJ22605.1"/>
    </source>
</evidence>
<dbReference type="InterPro" id="IPR001433">
    <property type="entry name" value="OxRdtase_FAD/NAD-bd"/>
</dbReference>
<dbReference type="EMBL" id="CP151406">
    <property type="protein sequence ID" value="WZJ22605.1"/>
    <property type="molecule type" value="Genomic_DNA"/>
</dbReference>
<evidence type="ECO:0000256" key="6">
    <source>
        <dbReference type="ARBA" id="ARBA00023002"/>
    </source>
</evidence>
<dbReference type="InterPro" id="IPR039261">
    <property type="entry name" value="FNR_nucleotide-bd"/>
</dbReference>
<evidence type="ECO:0000256" key="10">
    <source>
        <dbReference type="SAM" id="Phobius"/>
    </source>
</evidence>
<dbReference type="Pfam" id="PF00175">
    <property type="entry name" value="NAD_binding_1"/>
    <property type="match status" value="1"/>
</dbReference>
<dbReference type="PROSITE" id="PS51085">
    <property type="entry name" value="2FE2S_FER_2"/>
    <property type="match status" value="1"/>
</dbReference>
<dbReference type="SUPFAM" id="SSF63380">
    <property type="entry name" value="Riboflavin synthase domain-like"/>
    <property type="match status" value="1"/>
</dbReference>
<keyword evidence="10" id="KW-0472">Membrane</keyword>
<dbReference type="SUPFAM" id="SSF54292">
    <property type="entry name" value="2Fe-2S ferredoxin-like"/>
    <property type="match status" value="1"/>
</dbReference>
<dbReference type="PANTHER" id="PTHR47354">
    <property type="entry name" value="NADH OXIDOREDUCTASE HCR"/>
    <property type="match status" value="1"/>
</dbReference>
<evidence type="ECO:0000256" key="9">
    <source>
        <dbReference type="ARBA" id="ARBA00034078"/>
    </source>
</evidence>
<evidence type="ECO:0000256" key="2">
    <source>
        <dbReference type="ARBA" id="ARBA00022630"/>
    </source>
</evidence>
<keyword evidence="10" id="KW-0812">Transmembrane</keyword>